<comment type="subcellular location">
    <subcellularLocation>
        <location evidence="1">Secreted</location>
    </subcellularLocation>
</comment>
<evidence type="ECO:0000313" key="7">
    <source>
        <dbReference type="Proteomes" id="UP001318040"/>
    </source>
</evidence>
<proteinExistence type="inferred from homology"/>
<dbReference type="Gene3D" id="2.10.90.10">
    <property type="entry name" value="Cystine-knot cytokines"/>
    <property type="match status" value="1"/>
</dbReference>
<evidence type="ECO:0000256" key="1">
    <source>
        <dbReference type="ARBA" id="ARBA00004613"/>
    </source>
</evidence>
<evidence type="ECO:0000256" key="5">
    <source>
        <dbReference type="ARBA" id="ARBA00022729"/>
    </source>
</evidence>
<dbReference type="Pfam" id="PF06083">
    <property type="entry name" value="IL17"/>
    <property type="match status" value="1"/>
</dbReference>
<feature type="compositionally biased region" description="Gly residues" evidence="6">
    <location>
        <begin position="19"/>
        <end position="32"/>
    </location>
</feature>
<dbReference type="SUPFAM" id="SSF57501">
    <property type="entry name" value="Cystine-knot cytokines"/>
    <property type="match status" value="1"/>
</dbReference>
<reference evidence="8" key="1">
    <citation type="submission" date="2025-08" db="UniProtKB">
        <authorList>
            <consortium name="RefSeq"/>
        </authorList>
    </citation>
    <scope>IDENTIFICATION</scope>
    <source>
        <tissue evidence="8">Sperm</tissue>
    </source>
</reference>
<keyword evidence="7" id="KW-1185">Reference proteome</keyword>
<evidence type="ECO:0000256" key="3">
    <source>
        <dbReference type="ARBA" id="ARBA00022514"/>
    </source>
</evidence>
<dbReference type="InterPro" id="IPR010345">
    <property type="entry name" value="IL-17_fam"/>
</dbReference>
<evidence type="ECO:0000256" key="6">
    <source>
        <dbReference type="SAM" id="MobiDB-lite"/>
    </source>
</evidence>
<dbReference type="Proteomes" id="UP001318040">
    <property type="component" value="Unplaced"/>
</dbReference>
<comment type="similarity">
    <text evidence="2">Belongs to the IL-17 family.</text>
</comment>
<sequence length="154" mass="16426">MVRLAQALEEAAGRRVKRGGGGAGGGGGGGGSSAAANCPQGSLKSDPEGVALDEQPGGDVAMRALSPWRYVIRHDTTTYPPKYAEAECLCRGCLDPSRGYRETRDLNSVEVRRSMKVLKRRPCPGGAHDEYRYDVEYRQVATACVCVRPVRAGA</sequence>
<keyword evidence="3" id="KW-0202">Cytokine</keyword>
<dbReference type="GO" id="GO:0005125">
    <property type="term" value="F:cytokine activity"/>
    <property type="evidence" value="ECO:0007669"/>
    <property type="project" value="UniProtKB-KW"/>
</dbReference>
<dbReference type="GO" id="GO:0006954">
    <property type="term" value="P:inflammatory response"/>
    <property type="evidence" value="ECO:0007669"/>
    <property type="project" value="InterPro"/>
</dbReference>
<dbReference type="AlphaFoldDB" id="A0AAJ7WLG6"/>
<evidence type="ECO:0000313" key="8">
    <source>
        <dbReference type="RefSeq" id="XP_032800903.1"/>
    </source>
</evidence>
<accession>A0AAJ7WLG6</accession>
<dbReference type="GO" id="GO:0005615">
    <property type="term" value="C:extracellular space"/>
    <property type="evidence" value="ECO:0007669"/>
    <property type="project" value="UniProtKB-KW"/>
</dbReference>
<name>A0AAJ7WLG6_PETMA</name>
<dbReference type="RefSeq" id="XP_032800903.1">
    <property type="nucleotide sequence ID" value="XM_032945012.1"/>
</dbReference>
<organism evidence="7 8">
    <name type="scientific">Petromyzon marinus</name>
    <name type="common">Sea lamprey</name>
    <dbReference type="NCBI Taxonomy" id="7757"/>
    <lineage>
        <taxon>Eukaryota</taxon>
        <taxon>Metazoa</taxon>
        <taxon>Chordata</taxon>
        <taxon>Craniata</taxon>
        <taxon>Vertebrata</taxon>
        <taxon>Cyclostomata</taxon>
        <taxon>Hyperoartia</taxon>
        <taxon>Petromyzontiformes</taxon>
        <taxon>Petromyzontidae</taxon>
        <taxon>Petromyzon</taxon>
    </lineage>
</organism>
<dbReference type="PRINTS" id="PR01932">
    <property type="entry name" value="INTRLEUKIN17"/>
</dbReference>
<gene>
    <name evidence="8" type="primary">LOC116937893</name>
</gene>
<keyword evidence="4" id="KW-0964">Secreted</keyword>
<keyword evidence="5" id="KW-0732">Signal</keyword>
<evidence type="ECO:0000256" key="4">
    <source>
        <dbReference type="ARBA" id="ARBA00022525"/>
    </source>
</evidence>
<dbReference type="InterPro" id="IPR029034">
    <property type="entry name" value="Cystine-knot_cytokine"/>
</dbReference>
<dbReference type="InterPro" id="IPR020440">
    <property type="entry name" value="IL-17_chr"/>
</dbReference>
<dbReference type="KEGG" id="pmrn:116937893"/>
<feature type="region of interest" description="Disordered" evidence="6">
    <location>
        <begin position="12"/>
        <end position="57"/>
    </location>
</feature>
<protein>
    <submittedName>
        <fullName evidence="8">Interleukin-17C-like</fullName>
    </submittedName>
</protein>
<evidence type="ECO:0000256" key="2">
    <source>
        <dbReference type="ARBA" id="ARBA00007236"/>
    </source>
</evidence>